<name>J3KJF4_COCIM</name>
<organism evidence="1 2">
    <name type="scientific">Coccidioides immitis (strain RS)</name>
    <name type="common">Valley fever fungus</name>
    <dbReference type="NCBI Taxonomy" id="246410"/>
    <lineage>
        <taxon>Eukaryota</taxon>
        <taxon>Fungi</taxon>
        <taxon>Dikarya</taxon>
        <taxon>Ascomycota</taxon>
        <taxon>Pezizomycotina</taxon>
        <taxon>Eurotiomycetes</taxon>
        <taxon>Eurotiomycetidae</taxon>
        <taxon>Onygenales</taxon>
        <taxon>Onygenaceae</taxon>
        <taxon>Coccidioides</taxon>
    </lineage>
</organism>
<evidence type="ECO:0000313" key="1">
    <source>
        <dbReference type="EMBL" id="EAS36193.3"/>
    </source>
</evidence>
<dbReference type="KEGG" id="cim:CIMG_01547"/>
<sequence length="126" mass="13746">MHLDSPAKRRGSEANSANMVKLATRHALTRFGHGLAKAQGSKSSNLVCEFSFPSLDFSLGCAQHPNSNGNMPGMGSRAVRLMYDNRAQDKSHGSNIRTDQSKDVVSTSFRFCKMQAFSYSSTEPSI</sequence>
<gene>
    <name evidence="1" type="ORF">CIMG_01547</name>
</gene>
<protein>
    <submittedName>
        <fullName evidence="1">Uncharacterized protein</fullName>
    </submittedName>
</protein>
<dbReference type="EMBL" id="GG704911">
    <property type="protein sequence ID" value="EAS36193.3"/>
    <property type="molecule type" value="Genomic_DNA"/>
</dbReference>
<dbReference type="AlphaFoldDB" id="J3KJF4"/>
<keyword evidence="2" id="KW-1185">Reference proteome</keyword>
<evidence type="ECO:0000313" key="2">
    <source>
        <dbReference type="Proteomes" id="UP000001261"/>
    </source>
</evidence>
<accession>J3KJF4</accession>
<dbReference type="GeneID" id="4567424"/>
<proteinExistence type="predicted"/>
<dbReference type="RefSeq" id="XP_001247776.2">
    <property type="nucleotide sequence ID" value="XM_001247775.2"/>
</dbReference>
<dbReference type="Proteomes" id="UP000001261">
    <property type="component" value="Unassembled WGS sequence"/>
</dbReference>
<reference evidence="2" key="1">
    <citation type="journal article" date="2009" name="Genome Res.">
        <title>Comparative genomic analyses of the human fungal pathogens Coccidioides and their relatives.</title>
        <authorList>
            <person name="Sharpton T.J."/>
            <person name="Stajich J.E."/>
            <person name="Rounsley S.D."/>
            <person name="Gardner M.J."/>
            <person name="Wortman J.R."/>
            <person name="Jordar V.S."/>
            <person name="Maiti R."/>
            <person name="Kodira C.D."/>
            <person name="Neafsey D.E."/>
            <person name="Zeng Q."/>
            <person name="Hung C.-Y."/>
            <person name="McMahan C."/>
            <person name="Muszewska A."/>
            <person name="Grynberg M."/>
            <person name="Mandel M.A."/>
            <person name="Kellner E.M."/>
            <person name="Barker B.M."/>
            <person name="Galgiani J.N."/>
            <person name="Orbach M.J."/>
            <person name="Kirkland T.N."/>
            <person name="Cole G.T."/>
            <person name="Henn M.R."/>
            <person name="Birren B.W."/>
            <person name="Taylor J.W."/>
        </authorList>
    </citation>
    <scope>NUCLEOTIDE SEQUENCE [LARGE SCALE GENOMIC DNA]</scope>
    <source>
        <strain evidence="2">RS</strain>
    </source>
</reference>
<reference evidence="2" key="2">
    <citation type="journal article" date="2010" name="Genome Res.">
        <title>Population genomic sequencing of Coccidioides fungi reveals recent hybridization and transposon control.</title>
        <authorList>
            <person name="Neafsey D.E."/>
            <person name="Barker B.M."/>
            <person name="Sharpton T.J."/>
            <person name="Stajich J.E."/>
            <person name="Park D.J."/>
            <person name="Whiston E."/>
            <person name="Hung C.-Y."/>
            <person name="McMahan C."/>
            <person name="White J."/>
            <person name="Sykes S."/>
            <person name="Heiman D."/>
            <person name="Young S."/>
            <person name="Zeng Q."/>
            <person name="Abouelleil A."/>
            <person name="Aftuck L."/>
            <person name="Bessette D."/>
            <person name="Brown A."/>
            <person name="FitzGerald M."/>
            <person name="Lui A."/>
            <person name="Macdonald J.P."/>
            <person name="Priest M."/>
            <person name="Orbach M.J."/>
            <person name="Galgiani J.N."/>
            <person name="Kirkland T.N."/>
            <person name="Cole G.T."/>
            <person name="Birren B.W."/>
            <person name="Henn M.R."/>
            <person name="Taylor J.W."/>
            <person name="Rounsley S.D."/>
        </authorList>
    </citation>
    <scope>GENOME REANNOTATION</scope>
    <source>
        <strain evidence="2">RS</strain>
    </source>
</reference>
<dbReference type="InParanoid" id="J3KJF4"/>
<dbReference type="OMA" id="GCAQHPN"/>
<dbReference type="VEuPathDB" id="FungiDB:CIMG_01547"/>